<dbReference type="AlphaFoldDB" id="A0AAE3NJ76"/>
<feature type="domain" description="DUF6916" evidence="1">
    <location>
        <begin position="10"/>
        <end position="103"/>
    </location>
</feature>
<evidence type="ECO:0000313" key="3">
    <source>
        <dbReference type="Proteomes" id="UP001143674"/>
    </source>
</evidence>
<name>A0AAE3NJ76_RALSL</name>
<sequence>MQSAVSMTVSAELFLPHIGTAFSVRWQADEAADPPITLRLDEVAIARTARADHRVFSLFFVGDAAFMLQQGTYFLRHAALPEQPMFLVPIAGARDGYRYQACFNLG</sequence>
<organism evidence="2 3">
    <name type="scientific">Ralstonia solanacearum</name>
    <name type="common">Pseudomonas solanacearum</name>
    <dbReference type="NCBI Taxonomy" id="305"/>
    <lineage>
        <taxon>Bacteria</taxon>
        <taxon>Pseudomonadati</taxon>
        <taxon>Pseudomonadota</taxon>
        <taxon>Betaproteobacteria</taxon>
        <taxon>Burkholderiales</taxon>
        <taxon>Burkholderiaceae</taxon>
        <taxon>Ralstonia</taxon>
        <taxon>Ralstonia solanacearum species complex</taxon>
    </lineage>
</organism>
<dbReference type="InterPro" id="IPR054209">
    <property type="entry name" value="DUF6916"/>
</dbReference>
<dbReference type="Pfam" id="PF21880">
    <property type="entry name" value="DUF6916"/>
    <property type="match status" value="1"/>
</dbReference>
<dbReference type="EMBL" id="JAIVEX010000008">
    <property type="protein sequence ID" value="MDB0523210.1"/>
    <property type="molecule type" value="Genomic_DNA"/>
</dbReference>
<dbReference type="Proteomes" id="UP001143674">
    <property type="component" value="Unassembled WGS sequence"/>
</dbReference>
<evidence type="ECO:0000313" key="2">
    <source>
        <dbReference type="EMBL" id="MDB0523210.1"/>
    </source>
</evidence>
<dbReference type="RefSeq" id="WP_247589007.1">
    <property type="nucleotide sequence ID" value="NZ_JABZEH010000001.1"/>
</dbReference>
<protein>
    <recommendedName>
        <fullName evidence="1">DUF6916 domain-containing protein</fullName>
    </recommendedName>
</protein>
<proteinExistence type="predicted"/>
<comment type="caution">
    <text evidence="2">The sequence shown here is derived from an EMBL/GenBank/DDBJ whole genome shotgun (WGS) entry which is preliminary data.</text>
</comment>
<reference evidence="2" key="1">
    <citation type="submission" date="2021-09" db="EMBL/GenBank/DDBJ databases">
        <title>Genomic analysis of Ralstonia spp.</title>
        <authorList>
            <person name="Aburjaile F."/>
            <person name="Ariute J.C."/>
            <person name="Pais A.K.L."/>
            <person name="Albuquerque G.M.R."/>
            <person name="Silva A.M.F."/>
            <person name="Brenig B."/>
            <person name="Azevedo V."/>
            <person name="Matiuzzi M."/>
            <person name="Ramos R."/>
            <person name="Goes-Neto A."/>
            <person name="Soares S."/>
            <person name="Iseppon A.M.B."/>
            <person name="Souza E."/>
            <person name="Gama M."/>
        </authorList>
    </citation>
    <scope>NUCLEOTIDE SEQUENCE</scope>
    <source>
        <strain evidence="2">B4</strain>
    </source>
</reference>
<accession>A0AAE3NJ76</accession>
<gene>
    <name evidence="2" type="ORF">LBW55_16530</name>
</gene>
<evidence type="ECO:0000259" key="1">
    <source>
        <dbReference type="Pfam" id="PF21880"/>
    </source>
</evidence>